<proteinExistence type="predicted"/>
<protein>
    <submittedName>
        <fullName evidence="2">Uncharacterized protein</fullName>
    </submittedName>
</protein>
<feature type="compositionally biased region" description="Low complexity" evidence="1">
    <location>
        <begin position="830"/>
        <end position="847"/>
    </location>
</feature>
<feature type="region of interest" description="Disordered" evidence="1">
    <location>
        <begin position="103"/>
        <end position="133"/>
    </location>
</feature>
<feature type="compositionally biased region" description="Basic residues" evidence="1">
    <location>
        <begin position="70"/>
        <end position="80"/>
    </location>
</feature>
<name>A0A813VA68_ADIRI</name>
<dbReference type="Proteomes" id="UP000663852">
    <property type="component" value="Unassembled WGS sequence"/>
</dbReference>
<feature type="compositionally biased region" description="Low complexity" evidence="1">
    <location>
        <begin position="507"/>
        <end position="517"/>
    </location>
</feature>
<comment type="caution">
    <text evidence="2">The sequence shown here is derived from an EMBL/GenBank/DDBJ whole genome shotgun (WGS) entry which is preliminary data.</text>
</comment>
<evidence type="ECO:0000313" key="2">
    <source>
        <dbReference type="EMBL" id="CAF0834823.1"/>
    </source>
</evidence>
<feature type="region of interest" description="Disordered" evidence="1">
    <location>
        <begin position="774"/>
        <end position="798"/>
    </location>
</feature>
<feature type="compositionally biased region" description="Polar residues" evidence="1">
    <location>
        <begin position="111"/>
        <end position="124"/>
    </location>
</feature>
<evidence type="ECO:0000313" key="3">
    <source>
        <dbReference type="Proteomes" id="UP000663852"/>
    </source>
</evidence>
<gene>
    <name evidence="2" type="ORF">EDS130_LOCUS6528</name>
</gene>
<evidence type="ECO:0000256" key="1">
    <source>
        <dbReference type="SAM" id="MobiDB-lite"/>
    </source>
</evidence>
<reference evidence="2" key="1">
    <citation type="submission" date="2021-02" db="EMBL/GenBank/DDBJ databases">
        <authorList>
            <person name="Nowell W R."/>
        </authorList>
    </citation>
    <scope>NUCLEOTIDE SEQUENCE</scope>
</reference>
<feature type="compositionally biased region" description="Basic residues" evidence="1">
    <location>
        <begin position="218"/>
        <end position="228"/>
    </location>
</feature>
<feature type="compositionally biased region" description="Low complexity" evidence="1">
    <location>
        <begin position="774"/>
        <end position="784"/>
    </location>
</feature>
<feature type="compositionally biased region" description="Low complexity" evidence="1">
    <location>
        <begin position="248"/>
        <end position="268"/>
    </location>
</feature>
<sequence length="897" mass="100686">MAESGTNPEQGLFNIRATPSNEHLVFAETLRDWRDPLLQGYERILVPPCPRCATCKCESLKDLPNSTAHTIHHHHHHHRHEPTCPNFRHYPQQIKPAVKQPNFDKRRAASHDSSPLLLNTNKSPPDSPKCKHFKSKIPVKISTPTSEYSSSSSLITRSHLPTSPASKIPRLILLHNSSSPAPTIDTQYEIDSLNDDTYQTVLTMSDNENNHMDTLIGMKKKRRYKHNHSSTTIDKRQRRCRYREGRSSKSTSSSHDVSSSSSSSSSTSGVPLRKKSRSYRVSSPTQVLSSLSDDSLSEPKQNRPLRTQSTYVSTNDQANHSTPAPSLYLIQLTKKTHPTNSFGLTKTITCVWKNASTGNDDVDRVTYPRYSIEQVQPIIDEKRPSIPISSRNIVLQCGQIDCWQNFDPSSESILTSSCLNSTGSAFQIISLPSDSQQNRTPTNSQGHIISITTTKRCQPSLLNDTKNIQWAVGGDGNHRRYSIVKSHSDDRLHKYQQLLRRYRTQYGSDSNTDSGSSSDEKNLSAPPVLHQEHLTKTTDHIHEGIRFQGITERLLIDDFPENGPKKIDAKADEILEPDPFIIHSDIYKTLHTVIQSEHNSHFLSNPAMISKSKQISYASTDEDVDEFNSHCSETLDQSSRNGATPRTYSNQSSLEQSFDIEVNRGHDVNQTNLNALLDEPVSEEITNHNDNLTISDDSLVNTEFQSPLIHFTAENSEPTTSVYTAEQEMFFSAKSELTTEKDFYSGYELESITDEEDDDARKDDFNEYLIISESSTASSTTHSAPTPPAPPPSSIPPEFEFKLPSFGEWINRAFNTFLSEADQTPYETISTSRSSSDVSIHGSQSTINTSSSSQIVTVRENRNLSKDESIDFCPTQSTSNNDDEQSLNGMYTIFFQF</sequence>
<feature type="region of interest" description="Disordered" evidence="1">
    <location>
        <begin position="828"/>
        <end position="847"/>
    </location>
</feature>
<accession>A0A813VA68</accession>
<feature type="region of interest" description="Disordered" evidence="1">
    <location>
        <begin position="632"/>
        <end position="653"/>
    </location>
</feature>
<dbReference type="AlphaFoldDB" id="A0A813VA68"/>
<feature type="region of interest" description="Disordered" evidence="1">
    <location>
        <begin position="69"/>
        <end position="89"/>
    </location>
</feature>
<feature type="compositionally biased region" description="Pro residues" evidence="1">
    <location>
        <begin position="785"/>
        <end position="795"/>
    </location>
</feature>
<feature type="region of interest" description="Disordered" evidence="1">
    <location>
        <begin position="216"/>
        <end position="306"/>
    </location>
</feature>
<dbReference type="OrthoDB" id="10038559at2759"/>
<feature type="region of interest" description="Disordered" evidence="1">
    <location>
        <begin position="506"/>
        <end position="533"/>
    </location>
</feature>
<dbReference type="EMBL" id="CAJNOJ010000019">
    <property type="protein sequence ID" value="CAF0834823.1"/>
    <property type="molecule type" value="Genomic_DNA"/>
</dbReference>
<organism evidence="2 3">
    <name type="scientific">Adineta ricciae</name>
    <name type="common">Rotifer</name>
    <dbReference type="NCBI Taxonomy" id="249248"/>
    <lineage>
        <taxon>Eukaryota</taxon>
        <taxon>Metazoa</taxon>
        <taxon>Spiralia</taxon>
        <taxon>Gnathifera</taxon>
        <taxon>Rotifera</taxon>
        <taxon>Eurotatoria</taxon>
        <taxon>Bdelloidea</taxon>
        <taxon>Adinetida</taxon>
        <taxon>Adinetidae</taxon>
        <taxon>Adineta</taxon>
    </lineage>
</organism>